<sequence>MRAASGRRTLVSPTPWRWRTASLTQRPSARDRFKPARVIVYRCASFHNGYLYRLCARPNTTGGPARGRDRHTVSASFDVVSASALA</sequence>
<organism evidence="1 2">
    <name type="scientific">Pleurodeles waltl</name>
    <name type="common">Iberian ribbed newt</name>
    <dbReference type="NCBI Taxonomy" id="8319"/>
    <lineage>
        <taxon>Eukaryota</taxon>
        <taxon>Metazoa</taxon>
        <taxon>Chordata</taxon>
        <taxon>Craniata</taxon>
        <taxon>Vertebrata</taxon>
        <taxon>Euteleostomi</taxon>
        <taxon>Amphibia</taxon>
        <taxon>Batrachia</taxon>
        <taxon>Caudata</taxon>
        <taxon>Salamandroidea</taxon>
        <taxon>Salamandridae</taxon>
        <taxon>Pleurodelinae</taxon>
        <taxon>Pleurodeles</taxon>
    </lineage>
</organism>
<reference evidence="1" key="1">
    <citation type="journal article" date="2022" name="bioRxiv">
        <title>Sequencing and chromosome-scale assembly of the giantPleurodeles waltlgenome.</title>
        <authorList>
            <person name="Brown T."/>
            <person name="Elewa A."/>
            <person name="Iarovenko S."/>
            <person name="Subramanian E."/>
            <person name="Araus A.J."/>
            <person name="Petzold A."/>
            <person name="Susuki M."/>
            <person name="Suzuki K.-i.T."/>
            <person name="Hayashi T."/>
            <person name="Toyoda A."/>
            <person name="Oliveira C."/>
            <person name="Osipova E."/>
            <person name="Leigh N.D."/>
            <person name="Simon A."/>
            <person name="Yun M.H."/>
        </authorList>
    </citation>
    <scope>NUCLEOTIDE SEQUENCE</scope>
    <source>
        <strain evidence="1">20211129_DDA</strain>
        <tissue evidence="1">Liver</tissue>
    </source>
</reference>
<keyword evidence="2" id="KW-1185">Reference proteome</keyword>
<evidence type="ECO:0000313" key="2">
    <source>
        <dbReference type="Proteomes" id="UP001066276"/>
    </source>
</evidence>
<dbReference type="EMBL" id="JANPWB010000005">
    <property type="protein sequence ID" value="KAJ1188346.1"/>
    <property type="molecule type" value="Genomic_DNA"/>
</dbReference>
<dbReference type="Proteomes" id="UP001066276">
    <property type="component" value="Chromosome 3_1"/>
</dbReference>
<accession>A0AAV7UI84</accession>
<dbReference type="AlphaFoldDB" id="A0AAV7UI84"/>
<protein>
    <submittedName>
        <fullName evidence="1">Uncharacterized protein</fullName>
    </submittedName>
</protein>
<gene>
    <name evidence="1" type="ORF">NDU88_005107</name>
</gene>
<proteinExistence type="predicted"/>
<name>A0AAV7UI84_PLEWA</name>
<comment type="caution">
    <text evidence="1">The sequence shown here is derived from an EMBL/GenBank/DDBJ whole genome shotgun (WGS) entry which is preliminary data.</text>
</comment>
<evidence type="ECO:0000313" key="1">
    <source>
        <dbReference type="EMBL" id="KAJ1188346.1"/>
    </source>
</evidence>